<dbReference type="PROSITE" id="PS51293">
    <property type="entry name" value="SANT"/>
    <property type="match status" value="1"/>
</dbReference>
<feature type="region of interest" description="Disordered" evidence="1">
    <location>
        <begin position="418"/>
        <end position="504"/>
    </location>
</feature>
<dbReference type="GO" id="GO:0000126">
    <property type="term" value="C:transcription factor TFIIIB complex"/>
    <property type="evidence" value="ECO:0007669"/>
    <property type="project" value="TreeGrafter"/>
</dbReference>
<accession>A0A9Q1KNX9</accession>
<sequence>MVLGNRAVKFQPKPQGLSTRKTNTAVVVSHLPDAANVPSENQHINVDGLICAGEPVTVSDLSHVRLDDDFGTEATIGQLDTVVLDDVDSVVTLNFSKESGNNEKRKTSDAEAFSYSVDEGGIPLGVEATKDGYGYLDGVNDEIQFNSSSSAEAINEVAANSDGYNDDCHAKGETSENRLQNSEKVSSGNVKPNRKRRNEAKPPEESTKKARKKFPHTTRRKRSVDKSLLEAPDEIELRKVPMRDLIILSEYKERQAVHIFLLNRFWMLFLPPFAAQNKQAAVVQPPTTSERRENTLPEDPTCNEDEAYGSDQGTDSFDNPSTSRIIKDTGYFNYQSYMDRKHKRWSKHETELFYQGLQEFGSDFTMIQQRYFPDRSRHQIKLKYKKEEREHPMRIHDALTTRAKDLSHFEVLIQKLQEQEEAGRENAEQSGDDNLIGSTFEEDDGSDGDTHETHAPSKEAAEPEQNGGSAALNERPDNTSRVESPAKSYDSEEEFDWNEYKSEL</sequence>
<feature type="compositionally biased region" description="Polar residues" evidence="1">
    <location>
        <begin position="311"/>
        <end position="322"/>
    </location>
</feature>
<comment type="caution">
    <text evidence="3">The sequence shown here is derived from an EMBL/GenBank/DDBJ whole genome shotgun (WGS) entry which is preliminary data.</text>
</comment>
<feature type="region of interest" description="Disordered" evidence="1">
    <location>
        <begin position="161"/>
        <end position="225"/>
    </location>
</feature>
<dbReference type="SUPFAM" id="SSF46689">
    <property type="entry name" value="Homeodomain-like"/>
    <property type="match status" value="1"/>
</dbReference>
<proteinExistence type="predicted"/>
<dbReference type="CDD" id="cd00167">
    <property type="entry name" value="SANT"/>
    <property type="match status" value="1"/>
</dbReference>
<evidence type="ECO:0000256" key="1">
    <source>
        <dbReference type="SAM" id="MobiDB-lite"/>
    </source>
</evidence>
<evidence type="ECO:0000313" key="4">
    <source>
        <dbReference type="Proteomes" id="UP001153076"/>
    </source>
</evidence>
<dbReference type="EMBL" id="JAKOGI010000056">
    <property type="protein sequence ID" value="KAJ8446410.1"/>
    <property type="molecule type" value="Genomic_DNA"/>
</dbReference>
<dbReference type="InterPro" id="IPR001005">
    <property type="entry name" value="SANT/Myb"/>
</dbReference>
<protein>
    <recommendedName>
        <fullName evidence="2">SANT domain-containing protein</fullName>
    </recommendedName>
</protein>
<reference evidence="3" key="1">
    <citation type="submission" date="2022-04" db="EMBL/GenBank/DDBJ databases">
        <title>Carnegiea gigantea Genome sequencing and assembly v2.</title>
        <authorList>
            <person name="Copetti D."/>
            <person name="Sanderson M.J."/>
            <person name="Burquez A."/>
            <person name="Wojciechowski M.F."/>
        </authorList>
    </citation>
    <scope>NUCLEOTIDE SEQUENCE</scope>
    <source>
        <strain evidence="3">SGP5-SGP5p</strain>
        <tissue evidence="3">Aerial part</tissue>
    </source>
</reference>
<feature type="compositionally biased region" description="Basic and acidic residues" evidence="1">
    <location>
        <begin position="418"/>
        <end position="427"/>
    </location>
</feature>
<dbReference type="InterPro" id="IPR009057">
    <property type="entry name" value="Homeodomain-like_sf"/>
</dbReference>
<feature type="compositionally biased region" description="Polar residues" evidence="1">
    <location>
        <begin position="177"/>
        <end position="190"/>
    </location>
</feature>
<feature type="compositionally biased region" description="Basic and acidic residues" evidence="1">
    <location>
        <begin position="166"/>
        <end position="176"/>
    </location>
</feature>
<gene>
    <name evidence="3" type="ORF">Cgig2_019303</name>
</gene>
<dbReference type="AlphaFoldDB" id="A0A9Q1KNX9"/>
<dbReference type="Proteomes" id="UP001153076">
    <property type="component" value="Unassembled WGS sequence"/>
</dbReference>
<dbReference type="InterPro" id="IPR017884">
    <property type="entry name" value="SANT_dom"/>
</dbReference>
<evidence type="ECO:0000259" key="2">
    <source>
        <dbReference type="PROSITE" id="PS51293"/>
    </source>
</evidence>
<dbReference type="OrthoDB" id="272624at2759"/>
<keyword evidence="4" id="KW-1185">Reference proteome</keyword>
<dbReference type="Gene3D" id="1.10.10.60">
    <property type="entry name" value="Homeodomain-like"/>
    <property type="match status" value="1"/>
</dbReference>
<organism evidence="3 4">
    <name type="scientific">Carnegiea gigantea</name>
    <dbReference type="NCBI Taxonomy" id="171969"/>
    <lineage>
        <taxon>Eukaryota</taxon>
        <taxon>Viridiplantae</taxon>
        <taxon>Streptophyta</taxon>
        <taxon>Embryophyta</taxon>
        <taxon>Tracheophyta</taxon>
        <taxon>Spermatophyta</taxon>
        <taxon>Magnoliopsida</taxon>
        <taxon>eudicotyledons</taxon>
        <taxon>Gunneridae</taxon>
        <taxon>Pentapetalae</taxon>
        <taxon>Caryophyllales</taxon>
        <taxon>Cactineae</taxon>
        <taxon>Cactaceae</taxon>
        <taxon>Cactoideae</taxon>
        <taxon>Echinocereeae</taxon>
        <taxon>Carnegiea</taxon>
    </lineage>
</organism>
<feature type="domain" description="SANT" evidence="2">
    <location>
        <begin position="343"/>
        <end position="392"/>
    </location>
</feature>
<feature type="region of interest" description="Disordered" evidence="1">
    <location>
        <begin position="281"/>
        <end position="322"/>
    </location>
</feature>
<feature type="compositionally biased region" description="Basic and acidic residues" evidence="1">
    <location>
        <begin position="448"/>
        <end position="461"/>
    </location>
</feature>
<dbReference type="GO" id="GO:0070898">
    <property type="term" value="P:RNA polymerase III preinitiation complex assembly"/>
    <property type="evidence" value="ECO:0007669"/>
    <property type="project" value="TreeGrafter"/>
</dbReference>
<evidence type="ECO:0000313" key="3">
    <source>
        <dbReference type="EMBL" id="KAJ8446410.1"/>
    </source>
</evidence>
<feature type="compositionally biased region" description="Basic and acidic residues" evidence="1">
    <location>
        <begin position="199"/>
        <end position="208"/>
    </location>
</feature>
<dbReference type="PANTHER" id="PTHR22929:SF0">
    <property type="entry name" value="TRANSCRIPTION FACTOR TFIIIB COMPONENT B'' HOMOLOG"/>
    <property type="match status" value="1"/>
</dbReference>
<dbReference type="PANTHER" id="PTHR22929">
    <property type="entry name" value="RNA POLYMERASE III TRANSCRIPTION INITIATION FACTOR B"/>
    <property type="match status" value="1"/>
</dbReference>
<name>A0A9Q1KNX9_9CARY</name>
<dbReference type="InterPro" id="IPR039467">
    <property type="entry name" value="TFIIIB_B''_Myb"/>
</dbReference>
<dbReference type="Pfam" id="PF15963">
    <property type="entry name" value="Myb_DNA-bind_7"/>
    <property type="match status" value="1"/>
</dbReference>
<feature type="compositionally biased region" description="Basic residues" evidence="1">
    <location>
        <begin position="209"/>
        <end position="223"/>
    </location>
</feature>
<dbReference type="GO" id="GO:0001156">
    <property type="term" value="F:TFIIIC-class transcription factor complex binding"/>
    <property type="evidence" value="ECO:0007669"/>
    <property type="project" value="TreeGrafter"/>
</dbReference>
<dbReference type="SMART" id="SM00717">
    <property type="entry name" value="SANT"/>
    <property type="match status" value="1"/>
</dbReference>